<name>A0A2Z4NDS5_9BACT</name>
<keyword evidence="2" id="KW-1185">Reference proteome</keyword>
<dbReference type="RefSeq" id="WP_033178944.1">
    <property type="nucleotide sequence ID" value="NZ_CP030140.1"/>
</dbReference>
<dbReference type="Proteomes" id="UP000250218">
    <property type="component" value="Chromosome"/>
</dbReference>
<dbReference type="EMBL" id="CP030140">
    <property type="protein sequence ID" value="AWX69710.1"/>
    <property type="molecule type" value="Genomic_DNA"/>
</dbReference>
<evidence type="ECO:0000313" key="1">
    <source>
        <dbReference type="EMBL" id="AWX69710.1"/>
    </source>
</evidence>
<reference evidence="2" key="1">
    <citation type="submission" date="2018-06" db="EMBL/GenBank/DDBJ databases">
        <title>Complete genome sequences of Mycoplasma anatis, M. anseris and M. cloacale type strains.</title>
        <authorList>
            <person name="Grozner D."/>
            <person name="Forro B."/>
            <person name="Sulyok K.M."/>
            <person name="Marton S."/>
            <person name="Kreizinger Z."/>
            <person name="Banyai K."/>
            <person name="Gyuranecz M."/>
        </authorList>
    </citation>
    <scope>NUCLEOTIDE SEQUENCE [LARGE SCALE GENOMIC DNA]</scope>
    <source>
        <strain evidence="2">ATCC 49234</strain>
    </source>
</reference>
<evidence type="ECO:0008006" key="3">
    <source>
        <dbReference type="Google" id="ProtNLM"/>
    </source>
</evidence>
<gene>
    <name evidence="1" type="ORF">DP065_03070</name>
</gene>
<protein>
    <recommendedName>
        <fullName evidence="3">DUF1292 domain-containing protein</fullName>
    </recommendedName>
</protein>
<evidence type="ECO:0000313" key="2">
    <source>
        <dbReference type="Proteomes" id="UP000250218"/>
    </source>
</evidence>
<dbReference type="KEGG" id="mane:DP065_03070"/>
<organism evidence="1 2">
    <name type="scientific">[Mycoplasma] anseris</name>
    <dbReference type="NCBI Taxonomy" id="92400"/>
    <lineage>
        <taxon>Bacteria</taxon>
        <taxon>Bacillati</taxon>
        <taxon>Mycoplasmatota</taxon>
        <taxon>Mycoplasmoidales</taxon>
        <taxon>Metamycoplasmataceae</taxon>
        <taxon>Metamycoplasma</taxon>
    </lineage>
</organism>
<proteinExistence type="predicted"/>
<sequence>MEKQKFNLFVEERKIQINNETFYIILEFEENGDHYLIVTNKDVIISFKADPKNPENLLPIYDEEAKELEIIETIINDYYDHNLLLDEEGNDFLARFFEDQEEEEEIIN</sequence>
<dbReference type="AlphaFoldDB" id="A0A2Z4NDS5"/>
<accession>A0A2Z4NDS5</accession>